<evidence type="ECO:0000256" key="5">
    <source>
        <dbReference type="ARBA" id="ARBA00022741"/>
    </source>
</evidence>
<keyword evidence="7" id="KW-0256">Endoplasmic reticulum</keyword>
<dbReference type="FunFam" id="3.10.110.10:FF:000023">
    <property type="entry name" value="Ubiquitin-conjugating enzyme E2 J2"/>
    <property type="match status" value="1"/>
</dbReference>
<comment type="caution">
    <text evidence="17">The sequence shown here is derived from an EMBL/GenBank/DDBJ whole genome shotgun (WGS) entry which is preliminary data.</text>
</comment>
<accession>A0A813QLK0</accession>
<keyword evidence="3" id="KW-0808">Transferase</keyword>
<evidence type="ECO:0000313" key="15">
    <source>
        <dbReference type="EMBL" id="CAF0765220.1"/>
    </source>
</evidence>
<keyword evidence="10 13" id="KW-0472">Membrane</keyword>
<gene>
    <name evidence="15" type="ORF">JXQ802_LOCUS2418</name>
    <name evidence="16" type="ORF">JXQ802_LOCUS2477</name>
    <name evidence="17" type="ORF">PYM288_LOCUS3000</name>
</gene>
<keyword evidence="4 13" id="KW-0812">Transmembrane</keyword>
<evidence type="ECO:0000256" key="2">
    <source>
        <dbReference type="ARBA" id="ARBA00012486"/>
    </source>
</evidence>
<protein>
    <recommendedName>
        <fullName evidence="12">Ubiquitin-conjugating enzyme E2 J2</fullName>
        <ecNumber evidence="2">2.3.2.23</ecNumber>
    </recommendedName>
</protein>
<dbReference type="Gene3D" id="3.10.110.10">
    <property type="entry name" value="Ubiquitin Conjugating Enzyme"/>
    <property type="match status" value="1"/>
</dbReference>
<dbReference type="PROSITE" id="PS50127">
    <property type="entry name" value="UBC_2"/>
    <property type="match status" value="1"/>
</dbReference>
<dbReference type="Proteomes" id="UP000663854">
    <property type="component" value="Unassembled WGS sequence"/>
</dbReference>
<dbReference type="InterPro" id="IPR000608">
    <property type="entry name" value="UBC"/>
</dbReference>
<dbReference type="Pfam" id="PF00179">
    <property type="entry name" value="UQ_con"/>
    <property type="match status" value="1"/>
</dbReference>
<organism evidence="17 18">
    <name type="scientific">Rotaria sordida</name>
    <dbReference type="NCBI Taxonomy" id="392033"/>
    <lineage>
        <taxon>Eukaryota</taxon>
        <taxon>Metazoa</taxon>
        <taxon>Spiralia</taxon>
        <taxon>Gnathifera</taxon>
        <taxon>Rotifera</taxon>
        <taxon>Eurotatoria</taxon>
        <taxon>Bdelloidea</taxon>
        <taxon>Philodinida</taxon>
        <taxon>Philodinidae</taxon>
        <taxon>Rotaria</taxon>
    </lineage>
</organism>
<evidence type="ECO:0000313" key="19">
    <source>
        <dbReference type="Proteomes" id="UP000663870"/>
    </source>
</evidence>
<reference evidence="17" key="1">
    <citation type="submission" date="2021-02" db="EMBL/GenBank/DDBJ databases">
        <authorList>
            <person name="Nowell W R."/>
        </authorList>
    </citation>
    <scope>NUCLEOTIDE SEQUENCE</scope>
</reference>
<dbReference type="Proteomes" id="UP000663870">
    <property type="component" value="Unassembled WGS sequence"/>
</dbReference>
<dbReference type="EMBL" id="CAJNOH010000021">
    <property type="protein sequence ID" value="CAF0768914.1"/>
    <property type="molecule type" value="Genomic_DNA"/>
</dbReference>
<keyword evidence="9 13" id="KW-1133">Transmembrane helix</keyword>
<dbReference type="CDD" id="cd23799">
    <property type="entry name" value="UBCc_UBE2J"/>
    <property type="match status" value="1"/>
</dbReference>
<evidence type="ECO:0000256" key="6">
    <source>
        <dbReference type="ARBA" id="ARBA00022786"/>
    </source>
</evidence>
<dbReference type="GO" id="GO:0061631">
    <property type="term" value="F:ubiquitin conjugating enzyme activity"/>
    <property type="evidence" value="ECO:0007669"/>
    <property type="project" value="UniProtKB-EC"/>
</dbReference>
<comment type="subcellular location">
    <subcellularLocation>
        <location evidence="1">Endoplasmic reticulum membrane</location>
    </subcellularLocation>
</comment>
<evidence type="ECO:0000256" key="8">
    <source>
        <dbReference type="ARBA" id="ARBA00022840"/>
    </source>
</evidence>
<proteinExistence type="predicted"/>
<evidence type="ECO:0000256" key="1">
    <source>
        <dbReference type="ARBA" id="ARBA00004586"/>
    </source>
</evidence>
<sequence length="237" mass="26696">MSMKSNSAFQRLQAEYRRLAKDPIAYLTAQPLSSNLLEWRYVVRGPSDTPYEGGIYQGKIVFPVEYPYKPPSIYMLTPNGRFKTNTSLCLTITSFHPDSWNPSWSISSILNGFLSFMCDTSATFGSIESTYAQKRKFAYDSLAFNIQDPIFCELFPDITDEIKKILDERIAKLSIINSNSNNNNNQQQQSLISSTSNSDSSSTSWLNNFIGNLMIVALLAVFAVVVRFILNSTAEIQ</sequence>
<keyword evidence="5" id="KW-0547">Nucleotide-binding</keyword>
<dbReference type="SMART" id="SM00212">
    <property type="entry name" value="UBCc"/>
    <property type="match status" value="1"/>
</dbReference>
<feature type="domain" description="UBC core" evidence="14">
    <location>
        <begin position="7"/>
        <end position="157"/>
    </location>
</feature>
<evidence type="ECO:0000313" key="18">
    <source>
        <dbReference type="Proteomes" id="UP000663854"/>
    </source>
</evidence>
<evidence type="ECO:0000256" key="4">
    <source>
        <dbReference type="ARBA" id="ARBA00022692"/>
    </source>
</evidence>
<keyword evidence="19" id="KW-1185">Reference proteome</keyword>
<evidence type="ECO:0000256" key="11">
    <source>
        <dbReference type="ARBA" id="ARBA00054775"/>
    </source>
</evidence>
<dbReference type="EMBL" id="CAJNOL010000029">
    <property type="protein sequence ID" value="CAF0765220.1"/>
    <property type="molecule type" value="Genomic_DNA"/>
</dbReference>
<evidence type="ECO:0000313" key="16">
    <source>
        <dbReference type="EMBL" id="CAF0766350.1"/>
    </source>
</evidence>
<evidence type="ECO:0000256" key="12">
    <source>
        <dbReference type="ARBA" id="ARBA00073320"/>
    </source>
</evidence>
<evidence type="ECO:0000256" key="3">
    <source>
        <dbReference type="ARBA" id="ARBA00022679"/>
    </source>
</evidence>
<dbReference type="GO" id="GO:0005789">
    <property type="term" value="C:endoplasmic reticulum membrane"/>
    <property type="evidence" value="ECO:0007669"/>
    <property type="project" value="UniProtKB-SubCell"/>
</dbReference>
<evidence type="ECO:0000256" key="9">
    <source>
        <dbReference type="ARBA" id="ARBA00022989"/>
    </source>
</evidence>
<evidence type="ECO:0000259" key="14">
    <source>
        <dbReference type="PROSITE" id="PS50127"/>
    </source>
</evidence>
<evidence type="ECO:0000256" key="7">
    <source>
        <dbReference type="ARBA" id="ARBA00022824"/>
    </source>
</evidence>
<feature type="transmembrane region" description="Helical" evidence="13">
    <location>
        <begin position="209"/>
        <end position="230"/>
    </location>
</feature>
<evidence type="ECO:0000256" key="10">
    <source>
        <dbReference type="ARBA" id="ARBA00023136"/>
    </source>
</evidence>
<dbReference type="EMBL" id="CAJNOL010000030">
    <property type="protein sequence ID" value="CAF0766350.1"/>
    <property type="molecule type" value="Genomic_DNA"/>
</dbReference>
<dbReference type="EC" id="2.3.2.23" evidence="2"/>
<dbReference type="SUPFAM" id="SSF54495">
    <property type="entry name" value="UBC-like"/>
    <property type="match status" value="1"/>
</dbReference>
<keyword evidence="8" id="KW-0067">ATP-binding</keyword>
<evidence type="ECO:0000256" key="13">
    <source>
        <dbReference type="SAM" id="Phobius"/>
    </source>
</evidence>
<name>A0A813QLK0_9BILA</name>
<dbReference type="GO" id="GO:0005524">
    <property type="term" value="F:ATP binding"/>
    <property type="evidence" value="ECO:0007669"/>
    <property type="project" value="UniProtKB-KW"/>
</dbReference>
<evidence type="ECO:0000313" key="17">
    <source>
        <dbReference type="EMBL" id="CAF0768914.1"/>
    </source>
</evidence>
<comment type="function">
    <text evidence="11">Catalyzes the covalent attachment of ubiquitin to other proteins. Seems to function in the selective degradation of misfolded membrane proteins from the endoplasmic reticulum (ERAD). In cooperation with the GATOR2 complex, catalyzes 'Lys-6'-linked ubiquitination of NPRL2.</text>
</comment>
<dbReference type="PANTHER" id="PTHR24067">
    <property type="entry name" value="UBIQUITIN-CONJUGATING ENZYME E2"/>
    <property type="match status" value="1"/>
</dbReference>
<keyword evidence="6" id="KW-0833">Ubl conjugation pathway</keyword>
<dbReference type="AlphaFoldDB" id="A0A813QLK0"/>
<dbReference type="InterPro" id="IPR016135">
    <property type="entry name" value="UBQ-conjugating_enzyme/RWD"/>
</dbReference>
<dbReference type="InterPro" id="IPR050113">
    <property type="entry name" value="Ub_conjugating_enzyme"/>
</dbReference>